<dbReference type="PANTHER" id="PTHR42069">
    <property type="entry name" value="HYPHAL ANASTAMOSIS-8 PROTEIN"/>
    <property type="match status" value="1"/>
</dbReference>
<accession>A0A9P9IDN2</accession>
<keyword evidence="1" id="KW-1133">Transmembrane helix</keyword>
<evidence type="ECO:0000256" key="1">
    <source>
        <dbReference type="SAM" id="Phobius"/>
    </source>
</evidence>
<dbReference type="PANTHER" id="PTHR42069:SF1">
    <property type="entry name" value="MARVEL DOMAIN-CONTAINING PROTEIN"/>
    <property type="match status" value="1"/>
</dbReference>
<dbReference type="Proteomes" id="UP000700596">
    <property type="component" value="Unassembled WGS sequence"/>
</dbReference>
<feature type="transmembrane region" description="Helical" evidence="1">
    <location>
        <begin position="20"/>
        <end position="42"/>
    </location>
</feature>
<name>A0A9P9IDN2_9PLEO</name>
<feature type="transmembrane region" description="Helical" evidence="1">
    <location>
        <begin position="65"/>
        <end position="90"/>
    </location>
</feature>
<dbReference type="AlphaFoldDB" id="A0A9P9IDN2"/>
<dbReference type="EMBL" id="JAGMWT010000015">
    <property type="protein sequence ID" value="KAH7115969.1"/>
    <property type="molecule type" value="Genomic_DNA"/>
</dbReference>
<evidence type="ECO:0000313" key="3">
    <source>
        <dbReference type="Proteomes" id="UP000700596"/>
    </source>
</evidence>
<proteinExistence type="predicted"/>
<keyword evidence="1" id="KW-0812">Transmembrane</keyword>
<sequence length="213" mass="23511">MPVDIYTPPTNWLSGLRSCLRLLIIVLSGAVTGMLVHTMQIYRGNRSIDLRKGELPMTWPARTNLAPTLALFAVAAGNFMASVAIMALSFKRGFRRPIRSRDAYRVVAGSLGVILWATALVVFHLLDRANKASLGHYACANRNIMSNGRYQYRAVCSEQGMAFYIAIGAALAEFLTLLTLGLTALQSRTRSNSIIPKDDEKAKIEFRATARYP</sequence>
<feature type="transmembrane region" description="Helical" evidence="1">
    <location>
        <begin position="161"/>
        <end position="185"/>
    </location>
</feature>
<organism evidence="2 3">
    <name type="scientific">Dendryphion nanum</name>
    <dbReference type="NCBI Taxonomy" id="256645"/>
    <lineage>
        <taxon>Eukaryota</taxon>
        <taxon>Fungi</taxon>
        <taxon>Dikarya</taxon>
        <taxon>Ascomycota</taxon>
        <taxon>Pezizomycotina</taxon>
        <taxon>Dothideomycetes</taxon>
        <taxon>Pleosporomycetidae</taxon>
        <taxon>Pleosporales</taxon>
        <taxon>Torulaceae</taxon>
        <taxon>Dendryphion</taxon>
    </lineage>
</organism>
<keyword evidence="3" id="KW-1185">Reference proteome</keyword>
<reference evidence="2" key="1">
    <citation type="journal article" date="2021" name="Nat. Commun.">
        <title>Genetic determinants of endophytism in the Arabidopsis root mycobiome.</title>
        <authorList>
            <person name="Mesny F."/>
            <person name="Miyauchi S."/>
            <person name="Thiergart T."/>
            <person name="Pickel B."/>
            <person name="Atanasova L."/>
            <person name="Karlsson M."/>
            <person name="Huettel B."/>
            <person name="Barry K.W."/>
            <person name="Haridas S."/>
            <person name="Chen C."/>
            <person name="Bauer D."/>
            <person name="Andreopoulos W."/>
            <person name="Pangilinan J."/>
            <person name="LaButti K."/>
            <person name="Riley R."/>
            <person name="Lipzen A."/>
            <person name="Clum A."/>
            <person name="Drula E."/>
            <person name="Henrissat B."/>
            <person name="Kohler A."/>
            <person name="Grigoriev I.V."/>
            <person name="Martin F.M."/>
            <person name="Hacquard S."/>
        </authorList>
    </citation>
    <scope>NUCLEOTIDE SEQUENCE</scope>
    <source>
        <strain evidence="2">MPI-CAGE-CH-0243</strain>
    </source>
</reference>
<keyword evidence="1" id="KW-0472">Membrane</keyword>
<feature type="transmembrane region" description="Helical" evidence="1">
    <location>
        <begin position="102"/>
        <end position="126"/>
    </location>
</feature>
<gene>
    <name evidence="2" type="ORF">B0J11DRAFT_443946</name>
</gene>
<comment type="caution">
    <text evidence="2">The sequence shown here is derived from an EMBL/GenBank/DDBJ whole genome shotgun (WGS) entry which is preliminary data.</text>
</comment>
<protein>
    <submittedName>
        <fullName evidence="2">Uncharacterized protein</fullName>
    </submittedName>
</protein>
<evidence type="ECO:0000313" key="2">
    <source>
        <dbReference type="EMBL" id="KAH7115969.1"/>
    </source>
</evidence>
<dbReference type="OrthoDB" id="3782299at2759"/>